<keyword evidence="4" id="KW-0067">ATP-binding</keyword>
<dbReference type="InterPro" id="IPR036890">
    <property type="entry name" value="HATPase_C_sf"/>
</dbReference>
<dbReference type="CDD" id="cd16936">
    <property type="entry name" value="HATPase_RsbW-like"/>
    <property type="match status" value="1"/>
</dbReference>
<keyword evidence="4" id="KW-0547">Nucleotide-binding</keyword>
<name>A0ABV9GE20_9ACTN</name>
<dbReference type="Pfam" id="PF13581">
    <property type="entry name" value="HATPase_c_2"/>
    <property type="match status" value="1"/>
</dbReference>
<evidence type="ECO:0000259" key="3">
    <source>
        <dbReference type="Pfam" id="PF13581"/>
    </source>
</evidence>
<organism evidence="4 5">
    <name type="scientific">Streptomyces maoxianensis</name>
    <dbReference type="NCBI Taxonomy" id="1459942"/>
    <lineage>
        <taxon>Bacteria</taxon>
        <taxon>Bacillati</taxon>
        <taxon>Actinomycetota</taxon>
        <taxon>Actinomycetes</taxon>
        <taxon>Kitasatosporales</taxon>
        <taxon>Streptomycetaceae</taxon>
        <taxon>Streptomyces</taxon>
    </lineage>
</organism>
<gene>
    <name evidence="4" type="ORF">ACFO9E_26975</name>
</gene>
<keyword evidence="1" id="KW-0808">Transferase</keyword>
<dbReference type="Proteomes" id="UP001595993">
    <property type="component" value="Unassembled WGS sequence"/>
</dbReference>
<accession>A0ABV9GE20</accession>
<evidence type="ECO:0000313" key="4">
    <source>
        <dbReference type="EMBL" id="MFC4611408.1"/>
    </source>
</evidence>
<protein>
    <submittedName>
        <fullName evidence="4">ATP-binding protein</fullName>
    </submittedName>
</protein>
<feature type="region of interest" description="Disordered" evidence="2">
    <location>
        <begin position="1"/>
        <end position="27"/>
    </location>
</feature>
<comment type="caution">
    <text evidence="4">The sequence shown here is derived from an EMBL/GenBank/DDBJ whole genome shotgun (WGS) entry which is preliminary data.</text>
</comment>
<dbReference type="InterPro" id="IPR003594">
    <property type="entry name" value="HATPase_dom"/>
</dbReference>
<feature type="compositionally biased region" description="Low complexity" evidence="2">
    <location>
        <begin position="1"/>
        <end position="13"/>
    </location>
</feature>
<reference evidence="5" key="1">
    <citation type="journal article" date="2019" name="Int. J. Syst. Evol. Microbiol.">
        <title>The Global Catalogue of Microorganisms (GCM) 10K type strain sequencing project: providing services to taxonomists for standard genome sequencing and annotation.</title>
        <authorList>
            <consortium name="The Broad Institute Genomics Platform"/>
            <consortium name="The Broad Institute Genome Sequencing Center for Infectious Disease"/>
            <person name="Wu L."/>
            <person name="Ma J."/>
        </authorList>
    </citation>
    <scope>NUCLEOTIDE SEQUENCE [LARGE SCALE GENOMIC DNA]</scope>
    <source>
        <strain evidence="5">CGMCC 4.7139</strain>
    </source>
</reference>
<dbReference type="Gene3D" id="3.30.565.10">
    <property type="entry name" value="Histidine kinase-like ATPase, C-terminal domain"/>
    <property type="match status" value="1"/>
</dbReference>
<sequence>MTTHLSASLSTSTGRGGRFCGAEPGAEPLPGLPRSGEPEWGLVQGNSPVGFAACGLDGQLRNAPQARHFVAATLSGWALESLVPDAAVVVSELVTNAVQHALDPASPDDGDYPVWLGIFLHPGDLVCAVTDPSSDPPRPRDADASAVGGRGLKLISALSGTWSWSLTLPRGKTVWATLPLCPRAT</sequence>
<keyword evidence="1" id="KW-0723">Serine/threonine-protein kinase</keyword>
<dbReference type="PANTHER" id="PTHR35526:SF3">
    <property type="entry name" value="ANTI-SIGMA-F FACTOR RSBW"/>
    <property type="match status" value="1"/>
</dbReference>
<feature type="domain" description="Histidine kinase/HSP90-like ATPase" evidence="3">
    <location>
        <begin position="60"/>
        <end position="177"/>
    </location>
</feature>
<dbReference type="PANTHER" id="PTHR35526">
    <property type="entry name" value="ANTI-SIGMA-F FACTOR RSBW-RELATED"/>
    <property type="match status" value="1"/>
</dbReference>
<proteinExistence type="predicted"/>
<dbReference type="GO" id="GO:0005524">
    <property type="term" value="F:ATP binding"/>
    <property type="evidence" value="ECO:0007669"/>
    <property type="project" value="UniProtKB-KW"/>
</dbReference>
<evidence type="ECO:0000256" key="2">
    <source>
        <dbReference type="SAM" id="MobiDB-lite"/>
    </source>
</evidence>
<dbReference type="EMBL" id="JBHSFE010000022">
    <property type="protein sequence ID" value="MFC4611408.1"/>
    <property type="molecule type" value="Genomic_DNA"/>
</dbReference>
<evidence type="ECO:0000256" key="1">
    <source>
        <dbReference type="ARBA" id="ARBA00022527"/>
    </source>
</evidence>
<dbReference type="InterPro" id="IPR050267">
    <property type="entry name" value="Anti-sigma-factor_SerPK"/>
</dbReference>
<dbReference type="RefSeq" id="WP_215096158.1">
    <property type="nucleotide sequence ID" value="NZ_JBHSFE010000022.1"/>
</dbReference>
<keyword evidence="5" id="KW-1185">Reference proteome</keyword>
<keyword evidence="1" id="KW-0418">Kinase</keyword>
<dbReference type="SUPFAM" id="SSF55874">
    <property type="entry name" value="ATPase domain of HSP90 chaperone/DNA topoisomerase II/histidine kinase"/>
    <property type="match status" value="1"/>
</dbReference>
<evidence type="ECO:0000313" key="5">
    <source>
        <dbReference type="Proteomes" id="UP001595993"/>
    </source>
</evidence>